<reference evidence="2 3" key="1">
    <citation type="submission" date="2024-01" db="EMBL/GenBank/DDBJ databases">
        <title>Mariniflexile litorale sp. nov., isolated from the shallow sediments of the Sea of Japan.</title>
        <authorList>
            <person name="Romanenko L."/>
            <person name="Bystritskaya E."/>
            <person name="Isaeva M."/>
        </authorList>
    </citation>
    <scope>NUCLEOTIDE SEQUENCE [LARGE SCALE GENOMIC DNA]</scope>
    <source>
        <strain evidence="2 3">KCTC 32427</strain>
    </source>
</reference>
<gene>
    <name evidence="2" type="ORF">VP395_06435</name>
</gene>
<comment type="caution">
    <text evidence="2">The sequence shown here is derived from an EMBL/GenBank/DDBJ whole genome shotgun (WGS) entry which is preliminary data.</text>
</comment>
<evidence type="ECO:0000256" key="1">
    <source>
        <dbReference type="SAM" id="Phobius"/>
    </source>
</evidence>
<evidence type="ECO:0000313" key="2">
    <source>
        <dbReference type="EMBL" id="MEN3323357.1"/>
    </source>
</evidence>
<feature type="transmembrane region" description="Helical" evidence="1">
    <location>
        <begin position="92"/>
        <end position="113"/>
    </location>
</feature>
<keyword evidence="1" id="KW-0812">Transmembrane</keyword>
<organism evidence="2 3">
    <name type="scientific">Mariniflexile soesokkakense</name>
    <dbReference type="NCBI Taxonomy" id="1343160"/>
    <lineage>
        <taxon>Bacteria</taxon>
        <taxon>Pseudomonadati</taxon>
        <taxon>Bacteroidota</taxon>
        <taxon>Flavobacteriia</taxon>
        <taxon>Flavobacteriales</taxon>
        <taxon>Flavobacteriaceae</taxon>
        <taxon>Mariniflexile</taxon>
    </lineage>
</organism>
<name>A0ABV0AB10_9FLAO</name>
<keyword evidence="3" id="KW-1185">Reference proteome</keyword>
<sequence>MVEKFIFIKEVDLNNNCPICYNNDGLYLTIKQKTIETSFYKAITPEIKYDMACKTCKSTIYPVNWTDDIELVFEYHKKAAIPRKPSTHLKKASWLAIFSGIIITICVVAILVYTNL</sequence>
<dbReference type="EMBL" id="JAZHYP010000002">
    <property type="protein sequence ID" value="MEN3323357.1"/>
    <property type="molecule type" value="Genomic_DNA"/>
</dbReference>
<evidence type="ECO:0000313" key="3">
    <source>
        <dbReference type="Proteomes" id="UP001416393"/>
    </source>
</evidence>
<keyword evidence="1" id="KW-1133">Transmembrane helix</keyword>
<keyword evidence="1" id="KW-0472">Membrane</keyword>
<proteinExistence type="predicted"/>
<dbReference type="Proteomes" id="UP001416393">
    <property type="component" value="Unassembled WGS sequence"/>
</dbReference>
<protein>
    <submittedName>
        <fullName evidence="2">Uncharacterized protein</fullName>
    </submittedName>
</protein>
<dbReference type="RefSeq" id="WP_346240928.1">
    <property type="nucleotide sequence ID" value="NZ_JAZHYP010000002.1"/>
</dbReference>
<accession>A0ABV0AB10</accession>